<keyword evidence="1" id="KW-0472">Membrane</keyword>
<evidence type="ECO:0000313" key="3">
    <source>
        <dbReference type="Proteomes" id="UP001268542"/>
    </source>
</evidence>
<comment type="caution">
    <text evidence="2">The sequence shown here is derived from an EMBL/GenBank/DDBJ whole genome shotgun (WGS) entry which is preliminary data.</text>
</comment>
<feature type="transmembrane region" description="Helical" evidence="1">
    <location>
        <begin position="212"/>
        <end position="233"/>
    </location>
</feature>
<dbReference type="Proteomes" id="UP001268542">
    <property type="component" value="Unassembled WGS sequence"/>
</dbReference>
<name>A0ABU3Q0B9_9ACTN</name>
<reference evidence="2 3" key="1">
    <citation type="submission" date="2023-08" db="EMBL/GenBank/DDBJ databases">
        <title>Nocardioides seae sp. nov., a bacterium isolated from a soil.</title>
        <authorList>
            <person name="Wang X."/>
        </authorList>
    </citation>
    <scope>NUCLEOTIDE SEQUENCE [LARGE SCALE GENOMIC DNA]</scope>
    <source>
        <strain evidence="2 3">YZH12</strain>
    </source>
</reference>
<evidence type="ECO:0000313" key="2">
    <source>
        <dbReference type="EMBL" id="MDT9594814.1"/>
    </source>
</evidence>
<feature type="transmembrane region" description="Helical" evidence="1">
    <location>
        <begin position="6"/>
        <end position="25"/>
    </location>
</feature>
<evidence type="ECO:0000256" key="1">
    <source>
        <dbReference type="SAM" id="Phobius"/>
    </source>
</evidence>
<protein>
    <submittedName>
        <fullName evidence="2">Cytochrome c biogenesis CcdA family protein</fullName>
    </submittedName>
</protein>
<feature type="transmembrane region" description="Helical" evidence="1">
    <location>
        <begin position="178"/>
        <end position="200"/>
    </location>
</feature>
<dbReference type="RefSeq" id="WP_315735128.1">
    <property type="nucleotide sequence ID" value="NZ_JAVYII010000008.1"/>
</dbReference>
<keyword evidence="1" id="KW-0812">Transmembrane</keyword>
<keyword evidence="1" id="KW-1133">Transmembrane helix</keyword>
<proteinExistence type="predicted"/>
<dbReference type="PANTHER" id="PTHR31272">
    <property type="entry name" value="CYTOCHROME C-TYPE BIOGENESIS PROTEIN HI_1454-RELATED"/>
    <property type="match status" value="1"/>
</dbReference>
<organism evidence="2 3">
    <name type="scientific">Nocardioides imazamoxiresistens</name>
    <dbReference type="NCBI Taxonomy" id="3231893"/>
    <lineage>
        <taxon>Bacteria</taxon>
        <taxon>Bacillati</taxon>
        <taxon>Actinomycetota</taxon>
        <taxon>Actinomycetes</taxon>
        <taxon>Propionibacteriales</taxon>
        <taxon>Nocardioidaceae</taxon>
        <taxon>Nocardioides</taxon>
    </lineage>
</organism>
<feature type="transmembrane region" description="Helical" evidence="1">
    <location>
        <begin position="62"/>
        <end position="91"/>
    </location>
</feature>
<dbReference type="EMBL" id="JAVYII010000008">
    <property type="protein sequence ID" value="MDT9594814.1"/>
    <property type="molecule type" value="Genomic_DNA"/>
</dbReference>
<gene>
    <name evidence="2" type="ORF">RDV89_17130</name>
</gene>
<dbReference type="InterPro" id="IPR051790">
    <property type="entry name" value="Cytochrome_c-biogenesis_DsbD"/>
</dbReference>
<feature type="transmembrane region" description="Helical" evidence="1">
    <location>
        <begin position="97"/>
        <end position="117"/>
    </location>
</feature>
<sequence length="252" mass="26831">MLLAVPVALVAGLVSFFSPCVLPLVPGYLSYATGMSATEVADATGARPGGTATLTRQRRGRLVLGSVLFVLGFATVFVLYAGATASVAFWLESYRDTLTLVLGILTILLGLVFGGWLRLPFLDRDWRFHSVPKVGLPAAPALGFLFGLGWTPCIGPTLGVILTLGLNEATVGRGVVLSAAYALGLGIPFILLALGFAWSMRAVSWLRRHQVVVMRVGGVMMVAVGVLLVTGWWDVLVQELQRTLISDFEVSV</sequence>
<feature type="transmembrane region" description="Helical" evidence="1">
    <location>
        <begin position="138"/>
        <end position="166"/>
    </location>
</feature>
<accession>A0ABU3Q0B9</accession>
<keyword evidence="3" id="KW-1185">Reference proteome</keyword>
<dbReference type="PANTHER" id="PTHR31272:SF4">
    <property type="entry name" value="CYTOCHROME C-TYPE BIOGENESIS PROTEIN HI_1454-RELATED"/>
    <property type="match status" value="1"/>
</dbReference>